<feature type="compositionally biased region" description="Polar residues" evidence="1">
    <location>
        <begin position="86"/>
        <end position="104"/>
    </location>
</feature>
<gene>
    <name evidence="3" type="ORF">CCAM_LOCUS17102</name>
</gene>
<accession>A0A484LGU1</accession>
<name>A0A484LGU1_9ASTE</name>
<protein>
    <recommendedName>
        <fullName evidence="2">Reverse transcriptase domain-containing protein</fullName>
    </recommendedName>
</protein>
<dbReference type="OrthoDB" id="1937528at2759"/>
<evidence type="ECO:0000256" key="1">
    <source>
        <dbReference type="SAM" id="MobiDB-lite"/>
    </source>
</evidence>
<evidence type="ECO:0000259" key="2">
    <source>
        <dbReference type="PROSITE" id="PS50878"/>
    </source>
</evidence>
<feature type="compositionally biased region" description="Low complexity" evidence="1">
    <location>
        <begin position="51"/>
        <end position="62"/>
    </location>
</feature>
<dbReference type="SUPFAM" id="SSF56672">
    <property type="entry name" value="DNA/RNA polymerases"/>
    <property type="match status" value="1"/>
</dbReference>
<dbReference type="CDD" id="cd01650">
    <property type="entry name" value="RT_nLTR_like"/>
    <property type="match status" value="1"/>
</dbReference>
<evidence type="ECO:0000313" key="4">
    <source>
        <dbReference type="Proteomes" id="UP000595140"/>
    </source>
</evidence>
<dbReference type="Pfam" id="PF00078">
    <property type="entry name" value="RVT_1"/>
    <property type="match status" value="1"/>
</dbReference>
<feature type="region of interest" description="Disordered" evidence="1">
    <location>
        <begin position="42"/>
        <end position="116"/>
    </location>
</feature>
<dbReference type="InterPro" id="IPR043502">
    <property type="entry name" value="DNA/RNA_pol_sf"/>
</dbReference>
<feature type="compositionally biased region" description="Basic residues" evidence="1">
    <location>
        <begin position="106"/>
        <end position="116"/>
    </location>
</feature>
<dbReference type="PANTHER" id="PTHR31635">
    <property type="entry name" value="REVERSE TRANSCRIPTASE DOMAIN-CONTAINING PROTEIN-RELATED"/>
    <property type="match status" value="1"/>
</dbReference>
<feature type="region of interest" description="Disordered" evidence="1">
    <location>
        <begin position="1"/>
        <end position="21"/>
    </location>
</feature>
<keyword evidence="4" id="KW-1185">Reference proteome</keyword>
<feature type="compositionally biased region" description="Basic and acidic residues" evidence="1">
    <location>
        <begin position="71"/>
        <end position="85"/>
    </location>
</feature>
<dbReference type="PANTHER" id="PTHR31635:SF196">
    <property type="entry name" value="REVERSE TRANSCRIPTASE DOMAIN-CONTAINING PROTEIN-RELATED"/>
    <property type="match status" value="1"/>
</dbReference>
<proteinExistence type="predicted"/>
<dbReference type="AlphaFoldDB" id="A0A484LGU1"/>
<feature type="domain" description="Reverse transcriptase" evidence="2">
    <location>
        <begin position="400"/>
        <end position="679"/>
    </location>
</feature>
<dbReference type="InterPro" id="IPR000477">
    <property type="entry name" value="RT_dom"/>
</dbReference>
<dbReference type="EMBL" id="OOIL02001451">
    <property type="protein sequence ID" value="VFQ75326.1"/>
    <property type="molecule type" value="Genomic_DNA"/>
</dbReference>
<dbReference type="PROSITE" id="PS50878">
    <property type="entry name" value="RT_POL"/>
    <property type="match status" value="1"/>
</dbReference>
<evidence type="ECO:0000313" key="3">
    <source>
        <dbReference type="EMBL" id="VFQ75326.1"/>
    </source>
</evidence>
<organism evidence="3 4">
    <name type="scientific">Cuscuta campestris</name>
    <dbReference type="NCBI Taxonomy" id="132261"/>
    <lineage>
        <taxon>Eukaryota</taxon>
        <taxon>Viridiplantae</taxon>
        <taxon>Streptophyta</taxon>
        <taxon>Embryophyta</taxon>
        <taxon>Tracheophyta</taxon>
        <taxon>Spermatophyta</taxon>
        <taxon>Magnoliopsida</taxon>
        <taxon>eudicotyledons</taxon>
        <taxon>Gunneridae</taxon>
        <taxon>Pentapetalae</taxon>
        <taxon>asterids</taxon>
        <taxon>lamiids</taxon>
        <taxon>Solanales</taxon>
        <taxon>Convolvulaceae</taxon>
        <taxon>Cuscuteae</taxon>
        <taxon>Cuscuta</taxon>
        <taxon>Cuscuta subgen. Grammica</taxon>
        <taxon>Cuscuta sect. Cleistogrammica</taxon>
    </lineage>
</organism>
<sequence>MWQKQPDKYPSPTALSLSGFSSRENPLNIISYRGSMDDCLHNINPDLGLNPPGQGEGPSSSSYLDSGEYGTHSDDGKFEEIRDTSSVEPVNFRTPSKDSSSLSIPKTKKKKQSRGKVFRRLDRAVVNEVMLENYDDITVTHINSTTSDHKPVLLQCIKNNHDGPKPFRFFNIWLNHPNFMKTLKDFWSSQTCFGGMTGLAHKLKGLKVILKEWNKDVFGRVENNIKKAELIATSAQERFENDPSANKAKADLILATENEINYWKQKANINWMKEGDSNSNFFHSYVKGRRIKSTIRTIDNNNGDPINNSVEIQKLAVDHFSQLFCSKKNINLDPIKEYLEVRVTEADNLELTKVPTGEEIKEVVWNLNPDSAPGPDGFNGNFFKSCWDTVKEDIISASQEFFLGIPVPRSYGSTFLTLIPKKEDPKNFSDYRPISLSTFMSKINTKILANRLQKILPKIISFEQTGFQQNKGIEEQILLTEEMVHKIDNKTRGRNIIIKLDMAKAFDNMEWDFITFVLQSLGFSKKACDLLMANLFATHISILINGSPCGFFKMQRGVKQGDPLSPLLFIIASEGLSCILNQSMNKGIIHHYNTGRDLIVSHLGFADDIIIFTKGDGANLKKLVSLLKVYLDASGQVINYSKSRFYCGKKCSSSDINKMGRILGMQHGQIPFRYLGAPICKGILRKEDCKELINHFDFYLHNWFSKTLNQMGRVVLIKHVLSAIPLHILAVHTLPNSVINSIHRKMNNFLWGHNKDKPKYH</sequence>
<dbReference type="Proteomes" id="UP000595140">
    <property type="component" value="Unassembled WGS sequence"/>
</dbReference>
<reference evidence="3 4" key="1">
    <citation type="submission" date="2018-04" db="EMBL/GenBank/DDBJ databases">
        <authorList>
            <person name="Vogel A."/>
        </authorList>
    </citation>
    <scope>NUCLEOTIDE SEQUENCE [LARGE SCALE GENOMIC DNA]</scope>
</reference>